<evidence type="ECO:0000313" key="4">
    <source>
        <dbReference type="Proteomes" id="UP000750711"/>
    </source>
</evidence>
<feature type="transmembrane region" description="Helical" evidence="2">
    <location>
        <begin position="584"/>
        <end position="602"/>
    </location>
</feature>
<keyword evidence="4" id="KW-1185">Reference proteome</keyword>
<feature type="region of interest" description="Disordered" evidence="1">
    <location>
        <begin position="238"/>
        <end position="267"/>
    </location>
</feature>
<name>A0A9P8RQC8_9PEZI</name>
<dbReference type="PANTHER" id="PTHR33927:SF5">
    <property type="entry name" value="ENZYME, PUTATIVE (AFU_ORTHOLOGUE AFUA_8G01222)-RELATED"/>
    <property type="match status" value="1"/>
</dbReference>
<evidence type="ECO:0000313" key="3">
    <source>
        <dbReference type="EMBL" id="KAH0559826.1"/>
    </source>
</evidence>
<feature type="transmembrane region" description="Helical" evidence="2">
    <location>
        <begin position="471"/>
        <end position="491"/>
    </location>
</feature>
<feature type="compositionally biased region" description="Polar residues" evidence="1">
    <location>
        <begin position="250"/>
        <end position="261"/>
    </location>
</feature>
<keyword evidence="2" id="KW-0472">Membrane</keyword>
<evidence type="ECO:0000256" key="2">
    <source>
        <dbReference type="SAM" id="Phobius"/>
    </source>
</evidence>
<dbReference type="PANTHER" id="PTHR33927">
    <property type="entry name" value="TRANSMEMBRANE PROTEIN"/>
    <property type="match status" value="1"/>
</dbReference>
<dbReference type="EMBL" id="JAGHQM010000513">
    <property type="protein sequence ID" value="KAH0559826.1"/>
    <property type="molecule type" value="Genomic_DNA"/>
</dbReference>
<feature type="transmembrane region" description="Helical" evidence="2">
    <location>
        <begin position="400"/>
        <end position="421"/>
    </location>
</feature>
<comment type="caution">
    <text evidence="3">The sequence shown here is derived from an EMBL/GenBank/DDBJ whole genome shotgun (WGS) entry which is preliminary data.</text>
</comment>
<dbReference type="AlphaFoldDB" id="A0A9P8RQC8"/>
<feature type="compositionally biased region" description="Basic and acidic residues" evidence="1">
    <location>
        <begin position="238"/>
        <end position="249"/>
    </location>
</feature>
<evidence type="ECO:0000256" key="1">
    <source>
        <dbReference type="SAM" id="MobiDB-lite"/>
    </source>
</evidence>
<dbReference type="Proteomes" id="UP000750711">
    <property type="component" value="Unassembled WGS sequence"/>
</dbReference>
<protein>
    <recommendedName>
        <fullName evidence="5">Integral membrane protein TmpA</fullName>
    </recommendedName>
</protein>
<accession>A0A9P8RQC8</accession>
<feature type="region of interest" description="Disordered" evidence="1">
    <location>
        <begin position="1"/>
        <end position="41"/>
    </location>
</feature>
<evidence type="ECO:0008006" key="5">
    <source>
        <dbReference type="Google" id="ProtNLM"/>
    </source>
</evidence>
<feature type="transmembrane region" description="Helical" evidence="2">
    <location>
        <begin position="543"/>
        <end position="564"/>
    </location>
</feature>
<reference evidence="3" key="1">
    <citation type="submission" date="2021-03" db="EMBL/GenBank/DDBJ databases">
        <title>Comparative genomics and phylogenomic investigation of the class Geoglossomycetes provide insights into ecological specialization and systematics.</title>
        <authorList>
            <person name="Melie T."/>
            <person name="Pirro S."/>
            <person name="Miller A.N."/>
            <person name="Quandt A."/>
        </authorList>
    </citation>
    <scope>NUCLEOTIDE SEQUENCE</scope>
    <source>
        <strain evidence="3">CAQ_001_2017</strain>
    </source>
</reference>
<feature type="transmembrane region" description="Helical" evidence="2">
    <location>
        <begin position="696"/>
        <end position="715"/>
    </location>
</feature>
<proteinExistence type="predicted"/>
<sequence length="831" mass="91217">MAFTSHYPDSVSSPPDAHVPPPPTAYAPRQNPSLAVDDGLGAPQSPLTLHTSLLWRDIQAAAGFGTRKRRRDDLEMGLAPESPQTISRSPVCVFCLASRDVCLHLGVNVVPVLFNTFGEEAWKILGSLCSECKLMLRAGSGDGTFTARELDVLTCVPSSSSELHSARCLIEAGSSHSQQVASDSTSHPQQVGIVGAEQHPQNVIPKSNVLFCLGGTNNGTPTWPATAPCSQRAMSLNQERELGHAHNSSDTDQEQGTSPTSRRGHVSWGSVSTLCGSECDDSQLRHAAFKKAKLQDDCINGGDKIVGVTVQDLGAHASGTILDEKNQIESDTRPCSVTFENDYTPRVVSYGGAFNSSRSSRTIVGYNDGRPDSTLIIPDKTYPQPYRGLRHRLFIVYRRLFSLVFLGNITALIIIAVFPQIDRDWTGTVSLINLTIAVLVRQDRVINALYAVFCSVPRSWPLWIRQQCAKIYHLGGVHSGAATAAVVWFIASVAYSMKRPAKPSKAVSVETLVMSWTAIVLLLAMLVAAYPTMRKRYHNRFELVHRFAGWTALGIFWAQSILSINDLRDAHTQTLGAACVRSPNFWLLMVVTLSIASPWFYLRKVDVRSEVLSDHAVRLHFDYVTPVAGSFTRMSERPLIEWHSFAVIPMLEPTNKQQKGYSVVVSNAGDWTKRQIQHPPTKLWIRGLPSEFQCSICNVFFLTSGFLACGVMHVARLFNRLVLVGTGSGIGPLLSFLQARPVPVRLIWSTPNPIRTFGEEICKDAVAADPDCIIHDTKLLGRPDLVRMAYQAAAEFEAEAVIIIANEKITKKVVYGLETRGLAAYGAIWDS</sequence>
<organism evidence="3 4">
    <name type="scientific">Trichoglossum hirsutum</name>
    <dbReference type="NCBI Taxonomy" id="265104"/>
    <lineage>
        <taxon>Eukaryota</taxon>
        <taxon>Fungi</taxon>
        <taxon>Dikarya</taxon>
        <taxon>Ascomycota</taxon>
        <taxon>Pezizomycotina</taxon>
        <taxon>Geoglossomycetes</taxon>
        <taxon>Geoglossales</taxon>
        <taxon>Geoglossaceae</taxon>
        <taxon>Trichoglossum</taxon>
    </lineage>
</organism>
<keyword evidence="2" id="KW-0812">Transmembrane</keyword>
<keyword evidence="2" id="KW-1133">Transmembrane helix</keyword>
<gene>
    <name evidence="3" type="ORF">GP486_003661</name>
</gene>
<dbReference type="InterPro" id="IPR052979">
    <property type="entry name" value="Adenylate-forming_domain"/>
</dbReference>
<feature type="transmembrane region" description="Helical" evidence="2">
    <location>
        <begin position="511"/>
        <end position="531"/>
    </location>
</feature>